<dbReference type="Pfam" id="PF08241">
    <property type="entry name" value="Methyltransf_11"/>
    <property type="match status" value="1"/>
</dbReference>
<sequence>MFVANNWEPGKKDMTDEVRRFYEKTPFPNYDDSDSIAALLQKSRKGRFARLLDEQVSLGARVLEVGCGTGQLSNFLGIAQRDLFGADICLNSLTLAEEFRRRNQLTRVGFYQMNLFRPIFHEETFDLVIANGVLHHTSDPFGGFKSIVSLVKRGGYIIVGLYNKYGRLMTDLRRLIFRVAGKRFIFLDPYLRERAKKDVKTEAWFADQYQHPHESKHTMREVLQWFDETAVQFVNSIPKNRLMAPFSDRERLFVTNPRVDRLTLAAVQAHMVLTGNREGGLFIMIGKRTG</sequence>
<dbReference type="InterPro" id="IPR029063">
    <property type="entry name" value="SAM-dependent_MTases_sf"/>
</dbReference>
<evidence type="ECO:0000313" key="3">
    <source>
        <dbReference type="Proteomes" id="UP000769766"/>
    </source>
</evidence>
<name>A0A932CP11_UNCTE</name>
<keyword evidence="2" id="KW-0489">Methyltransferase</keyword>
<organism evidence="2 3">
    <name type="scientific">Tectimicrobiota bacterium</name>
    <dbReference type="NCBI Taxonomy" id="2528274"/>
    <lineage>
        <taxon>Bacteria</taxon>
        <taxon>Pseudomonadati</taxon>
        <taxon>Nitrospinota/Tectimicrobiota group</taxon>
        <taxon>Candidatus Tectimicrobiota</taxon>
    </lineage>
</organism>
<dbReference type="InterPro" id="IPR013216">
    <property type="entry name" value="Methyltransf_11"/>
</dbReference>
<dbReference type="Gene3D" id="3.40.50.150">
    <property type="entry name" value="Vaccinia Virus protein VP39"/>
    <property type="match status" value="1"/>
</dbReference>
<feature type="domain" description="Methyltransferase type 11" evidence="1">
    <location>
        <begin position="63"/>
        <end position="159"/>
    </location>
</feature>
<comment type="caution">
    <text evidence="2">The sequence shown here is derived from an EMBL/GenBank/DDBJ whole genome shotgun (WGS) entry which is preliminary data.</text>
</comment>
<dbReference type="PANTHER" id="PTHR43861">
    <property type="entry name" value="TRANS-ACONITATE 2-METHYLTRANSFERASE-RELATED"/>
    <property type="match status" value="1"/>
</dbReference>
<dbReference type="GO" id="GO:0008757">
    <property type="term" value="F:S-adenosylmethionine-dependent methyltransferase activity"/>
    <property type="evidence" value="ECO:0007669"/>
    <property type="project" value="InterPro"/>
</dbReference>
<dbReference type="SUPFAM" id="SSF53335">
    <property type="entry name" value="S-adenosyl-L-methionine-dependent methyltransferases"/>
    <property type="match status" value="1"/>
</dbReference>
<evidence type="ECO:0000313" key="2">
    <source>
        <dbReference type="EMBL" id="MBI2876890.1"/>
    </source>
</evidence>
<reference evidence="2" key="1">
    <citation type="submission" date="2020-07" db="EMBL/GenBank/DDBJ databases">
        <title>Huge and variable diversity of episymbiotic CPR bacteria and DPANN archaea in groundwater ecosystems.</title>
        <authorList>
            <person name="He C.Y."/>
            <person name="Keren R."/>
            <person name="Whittaker M."/>
            <person name="Farag I.F."/>
            <person name="Doudna J."/>
            <person name="Cate J.H.D."/>
            <person name="Banfield J.F."/>
        </authorList>
    </citation>
    <scope>NUCLEOTIDE SEQUENCE</scope>
    <source>
        <strain evidence="2">NC_groundwater_672_Ag_B-0.1um_62_36</strain>
    </source>
</reference>
<dbReference type="EMBL" id="JACPRF010000253">
    <property type="protein sequence ID" value="MBI2876890.1"/>
    <property type="molecule type" value="Genomic_DNA"/>
</dbReference>
<keyword evidence="2" id="KW-0808">Transferase</keyword>
<gene>
    <name evidence="2" type="ORF">HYY20_08415</name>
</gene>
<protein>
    <submittedName>
        <fullName evidence="2">Class I SAM-dependent methyltransferase</fullName>
    </submittedName>
</protein>
<accession>A0A932CP11</accession>
<dbReference type="CDD" id="cd02440">
    <property type="entry name" value="AdoMet_MTases"/>
    <property type="match status" value="1"/>
</dbReference>
<evidence type="ECO:0000259" key="1">
    <source>
        <dbReference type="Pfam" id="PF08241"/>
    </source>
</evidence>
<dbReference type="Proteomes" id="UP000769766">
    <property type="component" value="Unassembled WGS sequence"/>
</dbReference>
<dbReference type="AlphaFoldDB" id="A0A932CP11"/>
<proteinExistence type="predicted"/>
<dbReference type="GO" id="GO:0032259">
    <property type="term" value="P:methylation"/>
    <property type="evidence" value="ECO:0007669"/>
    <property type="project" value="UniProtKB-KW"/>
</dbReference>